<dbReference type="Proteomes" id="UP000323876">
    <property type="component" value="Unassembled WGS sequence"/>
</dbReference>
<dbReference type="AlphaFoldDB" id="A0A5N0E2X1"/>
<dbReference type="OrthoDB" id="4288123at2"/>
<keyword evidence="2" id="KW-0288">FMN</keyword>
<evidence type="ECO:0000313" key="7">
    <source>
        <dbReference type="Proteomes" id="UP000323876"/>
    </source>
</evidence>
<organism evidence="6 7">
    <name type="scientific">Nocardia colli</name>
    <dbReference type="NCBI Taxonomy" id="2545717"/>
    <lineage>
        <taxon>Bacteria</taxon>
        <taxon>Bacillati</taxon>
        <taxon>Actinomycetota</taxon>
        <taxon>Actinomycetes</taxon>
        <taxon>Mycobacteriales</taxon>
        <taxon>Nocardiaceae</taxon>
        <taxon>Nocardia</taxon>
    </lineage>
</organism>
<dbReference type="NCBIfam" id="TIGR03621">
    <property type="entry name" value="F420_MSMEG_2516"/>
    <property type="match status" value="1"/>
</dbReference>
<evidence type="ECO:0000256" key="2">
    <source>
        <dbReference type="ARBA" id="ARBA00022643"/>
    </source>
</evidence>
<comment type="caution">
    <text evidence="6">The sequence shown here is derived from an EMBL/GenBank/DDBJ whole genome shotgun (WGS) entry which is preliminary data.</text>
</comment>
<keyword evidence="1" id="KW-0285">Flavoprotein</keyword>
<evidence type="ECO:0000259" key="5">
    <source>
        <dbReference type="Pfam" id="PF00296"/>
    </source>
</evidence>
<feature type="domain" description="Luciferase-like" evidence="5">
    <location>
        <begin position="21"/>
        <end position="192"/>
    </location>
</feature>
<accession>A0A5N0E2X1</accession>
<dbReference type="InterPro" id="IPR050172">
    <property type="entry name" value="SsuD_RutA_monooxygenase"/>
</dbReference>
<protein>
    <submittedName>
        <fullName evidence="6">TIGR03621 family F420-dependent LLM class oxidoreductase</fullName>
    </submittedName>
</protein>
<dbReference type="Gene3D" id="3.20.20.30">
    <property type="entry name" value="Luciferase-like domain"/>
    <property type="match status" value="1"/>
</dbReference>
<proteinExistence type="predicted"/>
<dbReference type="Pfam" id="PF00296">
    <property type="entry name" value="Bac_luciferase"/>
    <property type="match status" value="1"/>
</dbReference>
<dbReference type="InterPro" id="IPR011251">
    <property type="entry name" value="Luciferase-like_dom"/>
</dbReference>
<keyword evidence="7" id="KW-1185">Reference proteome</keyword>
<dbReference type="GO" id="GO:0008726">
    <property type="term" value="F:alkanesulfonate monooxygenase activity"/>
    <property type="evidence" value="ECO:0007669"/>
    <property type="project" value="TreeGrafter"/>
</dbReference>
<evidence type="ECO:0000256" key="1">
    <source>
        <dbReference type="ARBA" id="ARBA00022630"/>
    </source>
</evidence>
<dbReference type="InterPro" id="IPR019923">
    <property type="entry name" value="Lucif-like_OxRdtase_MSMEG_2516"/>
</dbReference>
<keyword evidence="3" id="KW-0560">Oxidoreductase</keyword>
<gene>
    <name evidence="6" type="ORF">F3087_39130</name>
</gene>
<evidence type="ECO:0000313" key="6">
    <source>
        <dbReference type="EMBL" id="KAA8882071.1"/>
    </source>
</evidence>
<dbReference type="InterPro" id="IPR036661">
    <property type="entry name" value="Luciferase-like_sf"/>
</dbReference>
<sequence length="281" mass="30145">MSTKDIRFGVNLNSTGGRAAWQTTARHAEELGYDVLLAPDHLGRLTPLPALVSVAAVTSRAKLGTFVLNTGFYRPALLARDVAGLHELTDGRFELGLGAGYVAEEFEAAGLPFPSARQRVEQLEQTVSEVGKALSEAGHRVPVMIAGQGDRLLSVAARHADIINLSLSTSATPEKPDPLAGRIELIRRVAGDRIADIELSLVLPMVHIGGVDDIDLSLLRRIHPGLSDAEILCLPGVVHGTAADIADTLRHYRDTYGITYFVTMGIGENLTSLGRVISEFR</sequence>
<keyword evidence="4" id="KW-0503">Monooxygenase</keyword>
<dbReference type="SUPFAM" id="SSF51679">
    <property type="entry name" value="Bacterial luciferase-like"/>
    <property type="match status" value="1"/>
</dbReference>
<evidence type="ECO:0000256" key="3">
    <source>
        <dbReference type="ARBA" id="ARBA00023002"/>
    </source>
</evidence>
<reference evidence="6 7" key="1">
    <citation type="submission" date="2019-09" db="EMBL/GenBank/DDBJ databases">
        <authorList>
            <person name="Wang X."/>
        </authorList>
    </citation>
    <scope>NUCLEOTIDE SEQUENCE [LARGE SCALE GENOMIC DNA]</scope>
    <source>
        <strain evidence="6 7">CICC 11023</strain>
    </source>
</reference>
<dbReference type="RefSeq" id="WP_150407212.1">
    <property type="nucleotide sequence ID" value="NZ_VXLC01000029.1"/>
</dbReference>
<name>A0A5N0E2X1_9NOCA</name>
<dbReference type="EMBL" id="VXLC01000029">
    <property type="protein sequence ID" value="KAA8882071.1"/>
    <property type="molecule type" value="Genomic_DNA"/>
</dbReference>
<dbReference type="PANTHER" id="PTHR42847">
    <property type="entry name" value="ALKANESULFONATE MONOOXYGENASE"/>
    <property type="match status" value="1"/>
</dbReference>
<dbReference type="PANTHER" id="PTHR42847:SF4">
    <property type="entry name" value="ALKANESULFONATE MONOOXYGENASE-RELATED"/>
    <property type="match status" value="1"/>
</dbReference>
<evidence type="ECO:0000256" key="4">
    <source>
        <dbReference type="ARBA" id="ARBA00023033"/>
    </source>
</evidence>
<dbReference type="GO" id="GO:0046306">
    <property type="term" value="P:alkanesulfonate catabolic process"/>
    <property type="evidence" value="ECO:0007669"/>
    <property type="project" value="TreeGrafter"/>
</dbReference>